<gene>
    <name evidence="2" type="ORF">BDQ12DRAFT_693163</name>
</gene>
<name>A0A5C3LFW8_9AGAR</name>
<dbReference type="AlphaFoldDB" id="A0A5C3LFW8"/>
<keyword evidence="3" id="KW-1185">Reference proteome</keyword>
<feature type="signal peptide" evidence="1">
    <location>
        <begin position="1"/>
        <end position="26"/>
    </location>
</feature>
<organism evidence="2 3">
    <name type="scientific">Crucibulum laeve</name>
    <dbReference type="NCBI Taxonomy" id="68775"/>
    <lineage>
        <taxon>Eukaryota</taxon>
        <taxon>Fungi</taxon>
        <taxon>Dikarya</taxon>
        <taxon>Basidiomycota</taxon>
        <taxon>Agaricomycotina</taxon>
        <taxon>Agaricomycetes</taxon>
        <taxon>Agaricomycetidae</taxon>
        <taxon>Agaricales</taxon>
        <taxon>Agaricineae</taxon>
        <taxon>Nidulariaceae</taxon>
        <taxon>Crucibulum</taxon>
    </lineage>
</organism>
<dbReference type="EMBL" id="ML213690">
    <property type="protein sequence ID" value="TFK32029.1"/>
    <property type="molecule type" value="Genomic_DNA"/>
</dbReference>
<keyword evidence="1" id="KW-0732">Signal</keyword>
<evidence type="ECO:0000256" key="1">
    <source>
        <dbReference type="SAM" id="SignalP"/>
    </source>
</evidence>
<evidence type="ECO:0000313" key="2">
    <source>
        <dbReference type="EMBL" id="TFK32029.1"/>
    </source>
</evidence>
<proteinExistence type="predicted"/>
<evidence type="ECO:0000313" key="3">
    <source>
        <dbReference type="Proteomes" id="UP000308652"/>
    </source>
</evidence>
<protein>
    <submittedName>
        <fullName evidence="2">Uncharacterized protein</fullName>
    </submittedName>
</protein>
<dbReference type="PROSITE" id="PS51257">
    <property type="entry name" value="PROKAR_LIPOPROTEIN"/>
    <property type="match status" value="1"/>
</dbReference>
<dbReference type="Proteomes" id="UP000308652">
    <property type="component" value="Unassembled WGS sequence"/>
</dbReference>
<feature type="chain" id="PRO_5022963415" evidence="1">
    <location>
        <begin position="27"/>
        <end position="59"/>
    </location>
</feature>
<accession>A0A5C3LFW8</accession>
<sequence>MLPLFKLFGALSVLLISCASHSISLAAPLRPGSTNGVQNFDDNRLQVSHPSHFATFWTL</sequence>
<reference evidence="2 3" key="1">
    <citation type="journal article" date="2019" name="Nat. Ecol. Evol.">
        <title>Megaphylogeny resolves global patterns of mushroom evolution.</title>
        <authorList>
            <person name="Varga T."/>
            <person name="Krizsan K."/>
            <person name="Foldi C."/>
            <person name="Dima B."/>
            <person name="Sanchez-Garcia M."/>
            <person name="Sanchez-Ramirez S."/>
            <person name="Szollosi G.J."/>
            <person name="Szarkandi J.G."/>
            <person name="Papp V."/>
            <person name="Albert L."/>
            <person name="Andreopoulos W."/>
            <person name="Angelini C."/>
            <person name="Antonin V."/>
            <person name="Barry K.W."/>
            <person name="Bougher N.L."/>
            <person name="Buchanan P."/>
            <person name="Buyck B."/>
            <person name="Bense V."/>
            <person name="Catcheside P."/>
            <person name="Chovatia M."/>
            <person name="Cooper J."/>
            <person name="Damon W."/>
            <person name="Desjardin D."/>
            <person name="Finy P."/>
            <person name="Geml J."/>
            <person name="Haridas S."/>
            <person name="Hughes K."/>
            <person name="Justo A."/>
            <person name="Karasinski D."/>
            <person name="Kautmanova I."/>
            <person name="Kiss B."/>
            <person name="Kocsube S."/>
            <person name="Kotiranta H."/>
            <person name="LaButti K.M."/>
            <person name="Lechner B.E."/>
            <person name="Liimatainen K."/>
            <person name="Lipzen A."/>
            <person name="Lukacs Z."/>
            <person name="Mihaltcheva S."/>
            <person name="Morgado L.N."/>
            <person name="Niskanen T."/>
            <person name="Noordeloos M.E."/>
            <person name="Ohm R.A."/>
            <person name="Ortiz-Santana B."/>
            <person name="Ovrebo C."/>
            <person name="Racz N."/>
            <person name="Riley R."/>
            <person name="Savchenko A."/>
            <person name="Shiryaev A."/>
            <person name="Soop K."/>
            <person name="Spirin V."/>
            <person name="Szebenyi C."/>
            <person name="Tomsovsky M."/>
            <person name="Tulloss R.E."/>
            <person name="Uehling J."/>
            <person name="Grigoriev I.V."/>
            <person name="Vagvolgyi C."/>
            <person name="Papp T."/>
            <person name="Martin F.M."/>
            <person name="Miettinen O."/>
            <person name="Hibbett D.S."/>
            <person name="Nagy L.G."/>
        </authorList>
    </citation>
    <scope>NUCLEOTIDE SEQUENCE [LARGE SCALE GENOMIC DNA]</scope>
    <source>
        <strain evidence="2 3">CBS 166.37</strain>
    </source>
</reference>